<keyword evidence="8" id="KW-0812">Transmembrane</keyword>
<dbReference type="SUPFAM" id="SSF51905">
    <property type="entry name" value="FAD/NAD(P)-binding domain"/>
    <property type="match status" value="1"/>
</dbReference>
<dbReference type="PANTHER" id="PTHR15944">
    <property type="entry name" value="FARNESYLCYSTEINE LYASE"/>
    <property type="match status" value="1"/>
</dbReference>
<protein>
    <submittedName>
        <fullName evidence="10">FLCY protein</fullName>
    </submittedName>
</protein>
<reference evidence="10" key="1">
    <citation type="submission" date="2021-02" db="EMBL/GenBank/DDBJ databases">
        <authorList>
            <person name="Dougan E. K."/>
            <person name="Rhodes N."/>
            <person name="Thang M."/>
            <person name="Chan C."/>
        </authorList>
    </citation>
    <scope>NUCLEOTIDE SEQUENCE</scope>
</reference>
<feature type="domain" description="Prenylcysteine lyase" evidence="9">
    <location>
        <begin position="220"/>
        <end position="482"/>
    </location>
</feature>
<comment type="similarity">
    <text evidence="2">Belongs to the prenylcysteine oxidase family.</text>
</comment>
<dbReference type="InterPro" id="IPR036188">
    <property type="entry name" value="FAD/NAD-bd_sf"/>
</dbReference>
<evidence type="ECO:0000256" key="1">
    <source>
        <dbReference type="ARBA" id="ARBA00001974"/>
    </source>
</evidence>
<dbReference type="OrthoDB" id="408897at2759"/>
<gene>
    <name evidence="10" type="primary">FLCY</name>
    <name evidence="10" type="ORF">SPIL2461_LOCUS3108</name>
</gene>
<dbReference type="GO" id="GO:0001735">
    <property type="term" value="F:prenylcysteine oxidase activity"/>
    <property type="evidence" value="ECO:0007669"/>
    <property type="project" value="InterPro"/>
</dbReference>
<dbReference type="EMBL" id="CAJNIZ010003669">
    <property type="protein sequence ID" value="CAE7224657.1"/>
    <property type="molecule type" value="Genomic_DNA"/>
</dbReference>
<keyword evidence="7" id="KW-0325">Glycoprotein</keyword>
<evidence type="ECO:0000313" key="10">
    <source>
        <dbReference type="EMBL" id="CAE7224657.1"/>
    </source>
</evidence>
<dbReference type="Pfam" id="PF13450">
    <property type="entry name" value="NAD_binding_8"/>
    <property type="match status" value="1"/>
</dbReference>
<evidence type="ECO:0000259" key="9">
    <source>
        <dbReference type="Pfam" id="PF07156"/>
    </source>
</evidence>
<evidence type="ECO:0000256" key="8">
    <source>
        <dbReference type="SAM" id="Phobius"/>
    </source>
</evidence>
<dbReference type="AlphaFoldDB" id="A0A812KIS3"/>
<accession>A0A812KIS3</accession>
<keyword evidence="8" id="KW-0472">Membrane</keyword>
<dbReference type="InterPro" id="IPR017046">
    <property type="entry name" value="Prenylcysteine_Oxase1"/>
</dbReference>
<dbReference type="Pfam" id="PF07156">
    <property type="entry name" value="Prenylcys_lyase"/>
    <property type="match status" value="1"/>
</dbReference>
<name>A0A812KIS3_SYMPI</name>
<dbReference type="Gene3D" id="3.50.50.60">
    <property type="entry name" value="FAD/NAD(P)-binding domain"/>
    <property type="match status" value="1"/>
</dbReference>
<keyword evidence="8" id="KW-1133">Transmembrane helix</keyword>
<proteinExistence type="inferred from homology"/>
<keyword evidence="6" id="KW-0560">Oxidoreductase</keyword>
<evidence type="ECO:0000256" key="4">
    <source>
        <dbReference type="ARBA" id="ARBA00022729"/>
    </source>
</evidence>
<dbReference type="InterPro" id="IPR010795">
    <property type="entry name" value="Prenylcys_lyase"/>
</dbReference>
<keyword evidence="11" id="KW-1185">Reference proteome</keyword>
<evidence type="ECO:0000313" key="11">
    <source>
        <dbReference type="Proteomes" id="UP000649617"/>
    </source>
</evidence>
<evidence type="ECO:0000256" key="6">
    <source>
        <dbReference type="ARBA" id="ARBA00023002"/>
    </source>
</evidence>
<dbReference type="PANTHER" id="PTHR15944:SF0">
    <property type="entry name" value="PRENYLCYSTEINE LYASE DOMAIN-CONTAINING PROTEIN"/>
    <property type="match status" value="1"/>
</dbReference>
<comment type="caution">
    <text evidence="10">The sequence shown here is derived from an EMBL/GenBank/DDBJ whole genome shotgun (WGS) entry which is preliminary data.</text>
</comment>
<keyword evidence="3" id="KW-0285">Flavoprotein</keyword>
<keyword evidence="4" id="KW-0732">Signal</keyword>
<comment type="cofactor">
    <cofactor evidence="1">
        <name>FAD</name>
        <dbReference type="ChEBI" id="CHEBI:57692"/>
    </cofactor>
</comment>
<feature type="transmembrane region" description="Helical" evidence="8">
    <location>
        <begin position="96"/>
        <end position="120"/>
    </location>
</feature>
<dbReference type="GO" id="GO:0030327">
    <property type="term" value="P:prenylated protein catabolic process"/>
    <property type="evidence" value="ECO:0007669"/>
    <property type="project" value="TreeGrafter"/>
</dbReference>
<evidence type="ECO:0000256" key="2">
    <source>
        <dbReference type="ARBA" id="ARBA00009967"/>
    </source>
</evidence>
<evidence type="ECO:0000256" key="3">
    <source>
        <dbReference type="ARBA" id="ARBA00022630"/>
    </source>
</evidence>
<organism evidence="10 11">
    <name type="scientific">Symbiodinium pilosum</name>
    <name type="common">Dinoflagellate</name>
    <dbReference type="NCBI Taxonomy" id="2952"/>
    <lineage>
        <taxon>Eukaryota</taxon>
        <taxon>Sar</taxon>
        <taxon>Alveolata</taxon>
        <taxon>Dinophyceae</taxon>
        <taxon>Suessiales</taxon>
        <taxon>Symbiodiniaceae</taxon>
        <taxon>Symbiodinium</taxon>
    </lineage>
</organism>
<evidence type="ECO:0000256" key="5">
    <source>
        <dbReference type="ARBA" id="ARBA00022827"/>
    </source>
</evidence>
<keyword evidence="5" id="KW-0274">FAD</keyword>
<sequence length="537" mass="58580">MEQEKHEAMMQKAGADICKDKLKGGNRSESFSVFSSQVKDKLKADREDVERREFAMHALQDNPKWHIQQEALIGHPVRVIHITKHRDLPMFAGPMLRLFLCALLGLVAGVPRVAVVGAGINGASAVHFLRELLGDGVDITVYEASREPGGRTLTRTFANVTIDVGGTAIYSRNRYISGFAKSFGLLPAGGDDGVNSDIGIWDGDEFRIKVDSDSKLDLGAKLLWRYGLSPLHVIPAVRKAVDSFDRIYSLQDQQQSFKTPAELFDALGVFNLTQTSAYDYFASLGVGQKFVREMVDGASRCNYNQPGTLNSFADLISLAGVGVGGHVFGLANGTQAISRGLLASATRVRLGERVVRVTANATGYTVQSTKRSEHFDGVILATPLELTAIQLPAEARQHAGSGRRYQATYVTFVHGQLNETYFRLKATNAKTVPGTVLTTEDSSSPFSSFGVHRKFPDGSMVVKLFSRRQLHDSDIQPLFPRVPHSVKLQREVEVERVAAEALMQPLHGPILSSPQGGLVKTVGKIRPRCATCSSVES</sequence>
<dbReference type="Gene3D" id="1.10.405.10">
    <property type="entry name" value="Guanine Nucleotide Dissociation Inhibitor, domain 1"/>
    <property type="match status" value="1"/>
</dbReference>
<dbReference type="Proteomes" id="UP000649617">
    <property type="component" value="Unassembled WGS sequence"/>
</dbReference>
<dbReference type="Gene3D" id="3.90.660.10">
    <property type="match status" value="1"/>
</dbReference>
<dbReference type="GO" id="GO:0030328">
    <property type="term" value="P:prenylcysteine catabolic process"/>
    <property type="evidence" value="ECO:0007669"/>
    <property type="project" value="InterPro"/>
</dbReference>
<evidence type="ECO:0000256" key="7">
    <source>
        <dbReference type="ARBA" id="ARBA00023180"/>
    </source>
</evidence>